<dbReference type="Pfam" id="PF06114">
    <property type="entry name" value="Peptidase_M78"/>
    <property type="match status" value="1"/>
</dbReference>
<sequence length="533" mass="61626">MTNQWDTEASLLLELPRIQASLIRYDHFASETFGIQDSDSFDTFRRLSHCTDVGQLINIITDDWGFNDQSPAVWFEDDVTQNDFDRIVYQLVYLAQSEPFIIAMLGLYVPIIRSKYLAHHDKPFQNRMLWTFKDEVEGFQHWQDCDLFLLKDEHFFDWREARNNLPPERIAEYLKFAGLPPLEDANVPPAWVFRNLCSDSVANTSTDEELRAELYWLYEEQDRKKQLASKLSVDYTQPNLFGWKSSQEKVDDSLSDQLNLLGPEGKPTVSEADVHDLDQLFQRSVEYKQSANYLELLNFINQQKNYAPYNAFLMHTQHPDMTHAETAYDWKEKYDRDIRPNARPLVILIPFGPVNFVYDIEDTVGPPLPVDLTEPFRATGELPSKTYDILHANCARMDVAIQKVELKNNLAGNIRAEDYGYTIKINETHSKEVQFATLVHELAHLLCGHLGARPKKDKWQDRRGLTHKQIELEAESASYLVCKRLGIKSEAEAYLSGYISEHETVGEMSLHHVLTVAGKIISMCERLLPQKKS</sequence>
<dbReference type="Gene3D" id="1.10.10.2910">
    <property type="match status" value="1"/>
</dbReference>
<evidence type="ECO:0000313" key="2">
    <source>
        <dbReference type="EMBL" id="MCW7552757.1"/>
    </source>
</evidence>
<protein>
    <submittedName>
        <fullName evidence="2">ImmA/IrrE family metallo-endopeptidase</fullName>
    </submittedName>
</protein>
<reference evidence="2 3" key="1">
    <citation type="submission" date="2022-10" db="EMBL/GenBank/DDBJ databases">
        <title>High-quality genome sequences of two octocoral-associated bacteria, Endozoicomonas euniceicola EF212 and Endozoicomonas gorgoniicola PS125.</title>
        <authorList>
            <person name="Chiou Y.-J."/>
            <person name="Chen Y.-H."/>
        </authorList>
    </citation>
    <scope>NUCLEOTIDE SEQUENCE [LARGE SCALE GENOMIC DNA]</scope>
    <source>
        <strain evidence="2 3">PS125</strain>
    </source>
</reference>
<organism evidence="2 3">
    <name type="scientific">Endozoicomonas gorgoniicola</name>
    <dbReference type="NCBI Taxonomy" id="1234144"/>
    <lineage>
        <taxon>Bacteria</taxon>
        <taxon>Pseudomonadati</taxon>
        <taxon>Pseudomonadota</taxon>
        <taxon>Gammaproteobacteria</taxon>
        <taxon>Oceanospirillales</taxon>
        <taxon>Endozoicomonadaceae</taxon>
        <taxon>Endozoicomonas</taxon>
    </lineage>
</organism>
<gene>
    <name evidence="2" type="ORF">NX722_08900</name>
</gene>
<dbReference type="InterPro" id="IPR010359">
    <property type="entry name" value="IrrE_HExxH"/>
</dbReference>
<accession>A0ABT3MTP1</accession>
<dbReference type="EMBL" id="JAPFCC010000001">
    <property type="protein sequence ID" value="MCW7552757.1"/>
    <property type="molecule type" value="Genomic_DNA"/>
</dbReference>
<name>A0ABT3MTP1_9GAMM</name>
<proteinExistence type="predicted"/>
<feature type="domain" description="IrrE N-terminal-like" evidence="1">
    <location>
        <begin position="396"/>
        <end position="463"/>
    </location>
</feature>
<evidence type="ECO:0000313" key="3">
    <source>
        <dbReference type="Proteomes" id="UP001209854"/>
    </source>
</evidence>
<evidence type="ECO:0000259" key="1">
    <source>
        <dbReference type="Pfam" id="PF06114"/>
    </source>
</evidence>
<keyword evidence="3" id="KW-1185">Reference proteome</keyword>
<dbReference type="RefSeq" id="WP_262567680.1">
    <property type="nucleotide sequence ID" value="NZ_JAPFCC010000001.1"/>
</dbReference>
<dbReference type="Proteomes" id="UP001209854">
    <property type="component" value="Unassembled WGS sequence"/>
</dbReference>
<comment type="caution">
    <text evidence="2">The sequence shown here is derived from an EMBL/GenBank/DDBJ whole genome shotgun (WGS) entry which is preliminary data.</text>
</comment>